<evidence type="ECO:0000313" key="3">
    <source>
        <dbReference type="Proteomes" id="UP000775213"/>
    </source>
</evidence>
<keyword evidence="3" id="KW-1185">Reference proteome</keyword>
<reference evidence="2 3" key="1">
    <citation type="journal article" date="2021" name="Hortic Res">
        <title>Chromosome-scale assembly of the Dendrobium chrysotoxum genome enhances the understanding of orchid evolution.</title>
        <authorList>
            <person name="Zhang Y."/>
            <person name="Zhang G.Q."/>
            <person name="Zhang D."/>
            <person name="Liu X.D."/>
            <person name="Xu X.Y."/>
            <person name="Sun W.H."/>
            <person name="Yu X."/>
            <person name="Zhu X."/>
            <person name="Wang Z.W."/>
            <person name="Zhao X."/>
            <person name="Zhong W.Y."/>
            <person name="Chen H."/>
            <person name="Yin W.L."/>
            <person name="Huang T."/>
            <person name="Niu S.C."/>
            <person name="Liu Z.J."/>
        </authorList>
    </citation>
    <scope>NUCLEOTIDE SEQUENCE [LARGE SCALE GENOMIC DNA]</scope>
    <source>
        <strain evidence="2">Lindl</strain>
    </source>
</reference>
<name>A0AAV7GWM9_DENCH</name>
<proteinExistence type="predicted"/>
<organism evidence="2 3">
    <name type="scientific">Dendrobium chrysotoxum</name>
    <name type="common">Orchid</name>
    <dbReference type="NCBI Taxonomy" id="161865"/>
    <lineage>
        <taxon>Eukaryota</taxon>
        <taxon>Viridiplantae</taxon>
        <taxon>Streptophyta</taxon>
        <taxon>Embryophyta</taxon>
        <taxon>Tracheophyta</taxon>
        <taxon>Spermatophyta</taxon>
        <taxon>Magnoliopsida</taxon>
        <taxon>Liliopsida</taxon>
        <taxon>Asparagales</taxon>
        <taxon>Orchidaceae</taxon>
        <taxon>Epidendroideae</taxon>
        <taxon>Malaxideae</taxon>
        <taxon>Dendrobiinae</taxon>
        <taxon>Dendrobium</taxon>
    </lineage>
</organism>
<comment type="caution">
    <text evidence="2">The sequence shown here is derived from an EMBL/GenBank/DDBJ whole genome shotgun (WGS) entry which is preliminary data.</text>
</comment>
<gene>
    <name evidence="2" type="ORF">IEQ34_010741</name>
</gene>
<dbReference type="Proteomes" id="UP000775213">
    <property type="component" value="Unassembled WGS sequence"/>
</dbReference>
<keyword evidence="1" id="KW-1133">Transmembrane helix</keyword>
<protein>
    <submittedName>
        <fullName evidence="2">Uncharacterized protein</fullName>
    </submittedName>
</protein>
<keyword evidence="1" id="KW-0472">Membrane</keyword>
<feature type="transmembrane region" description="Helical" evidence="1">
    <location>
        <begin position="179"/>
        <end position="201"/>
    </location>
</feature>
<keyword evidence="1" id="KW-0812">Transmembrane</keyword>
<dbReference type="AlphaFoldDB" id="A0AAV7GWM9"/>
<dbReference type="EMBL" id="JAGFBR010000010">
    <property type="protein sequence ID" value="KAH0460078.1"/>
    <property type="molecule type" value="Genomic_DNA"/>
</dbReference>
<sequence>MVIFLPEKVSDDLPTDLCYDVIAAPPTSQSIVLEVGKSTVDGKEDKGRLMDQFENVVGFLEVLCKSCGEVRRFASGTDAGFAVYLINSKLRFGVPPALYIEAAKDGEESISFGPKAALVNYGEGWKLQTAIEEVMKEGYETPSQTQQIPKQILSLMKPSESNYIGKPAAGTSPTTSFQYIVKILIAFSLMFLLGGSLVFFLENLPWLIQLVSSS</sequence>
<dbReference type="PANTHER" id="PTHR36396:SF1">
    <property type="entry name" value="MALTASE-GLUCOAMYLASE, INTESTINAL PROTEIN"/>
    <property type="match status" value="1"/>
</dbReference>
<dbReference type="PANTHER" id="PTHR36396">
    <property type="entry name" value="MALTASE-GLUCOAMYLASE, INTESTINAL PROTEIN"/>
    <property type="match status" value="1"/>
</dbReference>
<evidence type="ECO:0000256" key="1">
    <source>
        <dbReference type="SAM" id="Phobius"/>
    </source>
</evidence>
<accession>A0AAV7GWM9</accession>
<evidence type="ECO:0000313" key="2">
    <source>
        <dbReference type="EMBL" id="KAH0460078.1"/>
    </source>
</evidence>